<dbReference type="InterPro" id="IPR002259">
    <property type="entry name" value="Eqnu_transpt"/>
</dbReference>
<feature type="transmembrane region" description="Helical" evidence="8">
    <location>
        <begin position="498"/>
        <end position="525"/>
    </location>
</feature>
<dbReference type="RefSeq" id="XP_064855486.1">
    <property type="nucleotide sequence ID" value="XM_064999414.1"/>
</dbReference>
<organism evidence="9 10">
    <name type="scientific">Saccharomycopsis crataegensis</name>
    <dbReference type="NCBI Taxonomy" id="43959"/>
    <lineage>
        <taxon>Eukaryota</taxon>
        <taxon>Fungi</taxon>
        <taxon>Dikarya</taxon>
        <taxon>Ascomycota</taxon>
        <taxon>Saccharomycotina</taxon>
        <taxon>Saccharomycetes</taxon>
        <taxon>Saccharomycopsidaceae</taxon>
        <taxon>Saccharomycopsis</taxon>
    </lineage>
</organism>
<feature type="transmembrane region" description="Helical" evidence="8">
    <location>
        <begin position="262"/>
        <end position="281"/>
    </location>
</feature>
<dbReference type="GO" id="GO:0005886">
    <property type="term" value="C:plasma membrane"/>
    <property type="evidence" value="ECO:0007669"/>
    <property type="project" value="TreeGrafter"/>
</dbReference>
<keyword evidence="3" id="KW-0813">Transport</keyword>
<feature type="transmembrane region" description="Helical" evidence="8">
    <location>
        <begin position="155"/>
        <end position="177"/>
    </location>
</feature>
<dbReference type="Proteomes" id="UP001360560">
    <property type="component" value="Unassembled WGS sequence"/>
</dbReference>
<dbReference type="PIRSF" id="PIRSF016379">
    <property type="entry name" value="ENT"/>
    <property type="match status" value="1"/>
</dbReference>
<dbReference type="GO" id="GO:0034257">
    <property type="term" value="F:nicotinamide riboside transmembrane transporter activity"/>
    <property type="evidence" value="ECO:0007669"/>
    <property type="project" value="TreeGrafter"/>
</dbReference>
<dbReference type="EMBL" id="BTFZ01000020">
    <property type="protein sequence ID" value="GMM38491.1"/>
    <property type="molecule type" value="Genomic_DNA"/>
</dbReference>
<comment type="subcellular location">
    <subcellularLocation>
        <location evidence="1">Membrane</location>
        <topology evidence="1">Multi-pass membrane protein</topology>
    </subcellularLocation>
</comment>
<feature type="transmembrane region" description="Helical" evidence="8">
    <location>
        <begin position="221"/>
        <end position="242"/>
    </location>
</feature>
<sequence>MLIQKDSNSSENTDLLVRTTTNNNNSYMTGDLESGRRMSATSSGSSTFYGKHSGSTNPTRNKVVYNRTIWGKKYQLTLHQLQYLTFVLIGVALLWPWNCFLSASEYYTTRFTKTNGESYARIYSSTMMSVSTIAQLAFNYYLSERQNGANYYKRFISGQVVNSLIFLIMAGSCVAFLGIKPGPFFALLMVMILGSSLCCCSSQNGSMAIVNIYGPLYAQGLMVGQAIAGVLPSISLIASIIIVGEKPQVEHVEKNYGVMTYYLTSTVVSCLSLVGFLAFIYKYAFEGPSIEDHDDHHHYVQLVDESGDVDNQLIEENEEEFLARDEEGHHNNSQHVPFSYLFSKLNSIVITLVLVFVVSLIFPVFASNIESVNKPAGEDISNGIHFSNSNIFIPLAFMVWNIGDLVGRVVCGYEFFQIHNEKAMLIYSIARSLFIPFLFMCNLNDSASSSNNHGSPLLNSDVVYLFIQFMYGATNGHLCSNCFMNVGPKFTKDQEKKAAGGFTTVFLSIGLAVGSVCSYIFVALIG</sequence>
<reference evidence="9 10" key="1">
    <citation type="journal article" date="2023" name="Elife">
        <title>Identification of key yeast species and microbe-microbe interactions impacting larval growth of Drosophila in the wild.</title>
        <authorList>
            <person name="Mure A."/>
            <person name="Sugiura Y."/>
            <person name="Maeda R."/>
            <person name="Honda K."/>
            <person name="Sakurai N."/>
            <person name="Takahashi Y."/>
            <person name="Watada M."/>
            <person name="Katoh T."/>
            <person name="Gotoh A."/>
            <person name="Gotoh Y."/>
            <person name="Taniguchi I."/>
            <person name="Nakamura K."/>
            <person name="Hayashi T."/>
            <person name="Katayama T."/>
            <person name="Uemura T."/>
            <person name="Hattori Y."/>
        </authorList>
    </citation>
    <scope>NUCLEOTIDE SEQUENCE [LARGE SCALE GENOMIC DNA]</scope>
    <source>
        <strain evidence="9 10">SC-9</strain>
    </source>
</reference>
<dbReference type="Pfam" id="PF01733">
    <property type="entry name" value="Nucleoside_tran"/>
    <property type="match status" value="1"/>
</dbReference>
<dbReference type="SUPFAM" id="SSF103473">
    <property type="entry name" value="MFS general substrate transporter"/>
    <property type="match status" value="1"/>
</dbReference>
<feature type="region of interest" description="Disordered" evidence="7">
    <location>
        <begin position="20"/>
        <end position="54"/>
    </location>
</feature>
<protein>
    <submittedName>
        <fullName evidence="9">Nucleoside transmembrane transporter</fullName>
    </submittedName>
</protein>
<proteinExistence type="inferred from homology"/>
<feature type="transmembrane region" description="Helical" evidence="8">
    <location>
        <begin position="391"/>
        <end position="411"/>
    </location>
</feature>
<keyword evidence="10" id="KW-1185">Reference proteome</keyword>
<keyword evidence="4 8" id="KW-0812">Transmembrane</keyword>
<feature type="transmembrane region" description="Helical" evidence="8">
    <location>
        <begin position="423"/>
        <end position="443"/>
    </location>
</feature>
<evidence type="ECO:0000256" key="6">
    <source>
        <dbReference type="ARBA" id="ARBA00023136"/>
    </source>
</evidence>
<comment type="caution">
    <text evidence="9">The sequence shown here is derived from an EMBL/GenBank/DDBJ whole genome shotgun (WGS) entry which is preliminary data.</text>
</comment>
<evidence type="ECO:0000313" key="9">
    <source>
        <dbReference type="EMBL" id="GMM38491.1"/>
    </source>
</evidence>
<evidence type="ECO:0000256" key="4">
    <source>
        <dbReference type="ARBA" id="ARBA00022692"/>
    </source>
</evidence>
<gene>
    <name evidence="9" type="ORF">DASC09_058300</name>
</gene>
<dbReference type="GO" id="GO:0000329">
    <property type="term" value="C:fungal-type vacuole membrane"/>
    <property type="evidence" value="ECO:0007669"/>
    <property type="project" value="TreeGrafter"/>
</dbReference>
<feature type="transmembrane region" description="Helical" evidence="8">
    <location>
        <begin position="81"/>
        <end position="103"/>
    </location>
</feature>
<evidence type="ECO:0000256" key="8">
    <source>
        <dbReference type="SAM" id="Phobius"/>
    </source>
</evidence>
<dbReference type="GeneID" id="90076479"/>
<evidence type="ECO:0000256" key="5">
    <source>
        <dbReference type="ARBA" id="ARBA00022989"/>
    </source>
</evidence>
<evidence type="ECO:0000256" key="3">
    <source>
        <dbReference type="ARBA" id="ARBA00022448"/>
    </source>
</evidence>
<evidence type="ECO:0000256" key="7">
    <source>
        <dbReference type="SAM" id="MobiDB-lite"/>
    </source>
</evidence>
<comment type="similarity">
    <text evidence="2">Belongs to the SLC29A/ENT transporter (TC 2.A.57) family.</text>
</comment>
<feature type="transmembrane region" description="Helical" evidence="8">
    <location>
        <begin position="345"/>
        <end position="366"/>
    </location>
</feature>
<evidence type="ECO:0000256" key="2">
    <source>
        <dbReference type="ARBA" id="ARBA00007965"/>
    </source>
</evidence>
<feature type="compositionally biased region" description="Polar residues" evidence="7">
    <location>
        <begin position="39"/>
        <end position="54"/>
    </location>
</feature>
<dbReference type="InterPro" id="IPR036259">
    <property type="entry name" value="MFS_trans_sf"/>
</dbReference>
<accession>A0AAV5QVE4</accession>
<dbReference type="PANTHER" id="PTHR10332">
    <property type="entry name" value="EQUILIBRATIVE NUCLEOSIDE TRANSPORTER"/>
    <property type="match status" value="1"/>
</dbReference>
<feature type="transmembrane region" description="Helical" evidence="8">
    <location>
        <begin position="183"/>
        <end position="200"/>
    </location>
</feature>
<name>A0AAV5QVE4_9ASCO</name>
<dbReference type="PANTHER" id="PTHR10332:SF88">
    <property type="entry name" value="EQUILIBRATIVE NUCLEOSIDE TRANSPORTER 1, ISOFORM A"/>
    <property type="match status" value="1"/>
</dbReference>
<keyword evidence="6 8" id="KW-0472">Membrane</keyword>
<evidence type="ECO:0000313" key="10">
    <source>
        <dbReference type="Proteomes" id="UP001360560"/>
    </source>
</evidence>
<dbReference type="AlphaFoldDB" id="A0AAV5QVE4"/>
<feature type="transmembrane region" description="Helical" evidence="8">
    <location>
        <begin position="123"/>
        <end position="143"/>
    </location>
</feature>
<keyword evidence="5 8" id="KW-1133">Transmembrane helix</keyword>
<dbReference type="GO" id="GO:0015205">
    <property type="term" value="F:nucleobase transmembrane transporter activity"/>
    <property type="evidence" value="ECO:0007669"/>
    <property type="project" value="TreeGrafter"/>
</dbReference>
<evidence type="ECO:0000256" key="1">
    <source>
        <dbReference type="ARBA" id="ARBA00004141"/>
    </source>
</evidence>
<feature type="transmembrane region" description="Helical" evidence="8">
    <location>
        <begin position="463"/>
        <end position="486"/>
    </location>
</feature>